<dbReference type="PROSITE" id="PS00383">
    <property type="entry name" value="TYR_PHOSPHATASE_1"/>
    <property type="match status" value="1"/>
</dbReference>
<dbReference type="InterPro" id="IPR025304">
    <property type="entry name" value="ALIX_V_dom"/>
</dbReference>
<feature type="region of interest" description="Disordered" evidence="6">
    <location>
        <begin position="938"/>
        <end position="968"/>
    </location>
</feature>
<evidence type="ECO:0000313" key="10">
    <source>
        <dbReference type="EMBL" id="JAP69205.1"/>
    </source>
</evidence>
<dbReference type="Gene3D" id="1.25.40.280">
    <property type="entry name" value="alix/aip1 like domains"/>
    <property type="match status" value="1"/>
</dbReference>
<dbReference type="PROSITE" id="PS50055">
    <property type="entry name" value="TYR_PHOSPHATASE_PTP"/>
    <property type="match status" value="1"/>
</dbReference>
<dbReference type="InterPro" id="IPR000242">
    <property type="entry name" value="PTP_cat"/>
</dbReference>
<evidence type="ECO:0000256" key="4">
    <source>
        <dbReference type="ARBA" id="ARBA00022753"/>
    </source>
</evidence>
<evidence type="ECO:0000256" key="6">
    <source>
        <dbReference type="SAM" id="MobiDB-lite"/>
    </source>
</evidence>
<dbReference type="GO" id="GO:0048666">
    <property type="term" value="P:neuron development"/>
    <property type="evidence" value="ECO:0007669"/>
    <property type="project" value="UniProtKB-ARBA"/>
</dbReference>
<dbReference type="GO" id="GO:0004725">
    <property type="term" value="F:protein tyrosine phosphatase activity"/>
    <property type="evidence" value="ECO:0007669"/>
    <property type="project" value="InterPro"/>
</dbReference>
<dbReference type="Gene3D" id="1.20.120.560">
    <property type="entry name" value="alix/aip1 in complex with the ypdl late domain"/>
    <property type="match status" value="1"/>
</dbReference>
<feature type="region of interest" description="Disordered" evidence="6">
    <location>
        <begin position="851"/>
        <end position="871"/>
    </location>
</feature>
<dbReference type="PANTHER" id="PTHR23030:SF30">
    <property type="entry name" value="TYROSINE-PROTEIN PHOSPHATASE NON-RECEPTOR TYPE 23"/>
    <property type="match status" value="1"/>
</dbReference>
<dbReference type="PRINTS" id="PR00700">
    <property type="entry name" value="PRTYPHPHTASE"/>
</dbReference>
<dbReference type="PROSITE" id="PS51180">
    <property type="entry name" value="BRO1"/>
    <property type="match status" value="1"/>
</dbReference>
<evidence type="ECO:0000256" key="2">
    <source>
        <dbReference type="ARBA" id="ARBA00004496"/>
    </source>
</evidence>
<evidence type="ECO:0000259" key="9">
    <source>
        <dbReference type="PROSITE" id="PS51180"/>
    </source>
</evidence>
<keyword evidence="3" id="KW-0963">Cytoplasm</keyword>
<dbReference type="Pfam" id="PF03097">
    <property type="entry name" value="BRO1"/>
    <property type="match status" value="1"/>
</dbReference>
<dbReference type="GO" id="GO:0005768">
    <property type="term" value="C:endosome"/>
    <property type="evidence" value="ECO:0007669"/>
    <property type="project" value="UniProtKB-SubCell"/>
</dbReference>
<feature type="domain" description="BRO1" evidence="9">
    <location>
        <begin position="8"/>
        <end position="402"/>
    </location>
</feature>
<dbReference type="CDD" id="cd09239">
    <property type="entry name" value="BRO1_HD-PTP_like"/>
    <property type="match status" value="1"/>
</dbReference>
<dbReference type="InterPro" id="IPR029021">
    <property type="entry name" value="Prot-tyrosine_phosphatase-like"/>
</dbReference>
<keyword evidence="10" id="KW-0675">Receptor</keyword>
<dbReference type="PROSITE" id="PS50056">
    <property type="entry name" value="TYR_PHOSPHATASE_2"/>
    <property type="match status" value="1"/>
</dbReference>
<protein>
    <submittedName>
        <fullName evidence="10">Putative tyrosine-protein phosphatase non-receptor type 23</fullName>
    </submittedName>
</protein>
<feature type="compositionally biased region" description="Low complexity" evidence="6">
    <location>
        <begin position="852"/>
        <end position="866"/>
    </location>
</feature>
<dbReference type="EMBL" id="GEFM01006591">
    <property type="protein sequence ID" value="JAP69205.1"/>
    <property type="molecule type" value="mRNA"/>
</dbReference>
<feature type="coiled-coil region" evidence="5">
    <location>
        <begin position="540"/>
        <end position="574"/>
    </location>
</feature>
<proteinExistence type="evidence at transcript level"/>
<dbReference type="PANTHER" id="PTHR23030">
    <property type="entry name" value="PCD6 INTERACTING PROTEIN-RELATED"/>
    <property type="match status" value="1"/>
</dbReference>
<dbReference type="InterPro" id="IPR016130">
    <property type="entry name" value="Tyr_Pase_AS"/>
</dbReference>
<reference evidence="10" key="1">
    <citation type="submission" date="2016-02" db="EMBL/GenBank/DDBJ databases">
        <title>RNAseq analyses of the midgut from blood- or serum-fed Ixodes ricinus ticks.</title>
        <authorList>
            <person name="Perner J."/>
            <person name="Provaznik J."/>
            <person name="Schrenkova J."/>
            <person name="Urbanova V."/>
            <person name="Ribeiro J.M."/>
            <person name="Kopacek P."/>
        </authorList>
    </citation>
    <scope>NUCLEOTIDE SEQUENCE</scope>
    <source>
        <tissue evidence="10">Gut</tissue>
    </source>
</reference>
<dbReference type="Pfam" id="PF13949">
    <property type="entry name" value="ALIX_LYPXL_bnd"/>
    <property type="match status" value="1"/>
</dbReference>
<dbReference type="Gene3D" id="3.90.190.10">
    <property type="entry name" value="Protein tyrosine phosphatase superfamily"/>
    <property type="match status" value="1"/>
</dbReference>
<feature type="region of interest" description="Disordered" evidence="6">
    <location>
        <begin position="1380"/>
        <end position="1400"/>
    </location>
</feature>
<dbReference type="SMART" id="SM01041">
    <property type="entry name" value="BRO1"/>
    <property type="match status" value="1"/>
</dbReference>
<dbReference type="InterPro" id="IPR003595">
    <property type="entry name" value="Tyr_Pase_cat"/>
</dbReference>
<dbReference type="CDD" id="cd14539">
    <property type="entry name" value="PTP-N23"/>
    <property type="match status" value="1"/>
</dbReference>
<dbReference type="InterPro" id="IPR004328">
    <property type="entry name" value="BRO1_dom"/>
</dbReference>
<feature type="region of interest" description="Disordered" evidence="6">
    <location>
        <begin position="989"/>
        <end position="1022"/>
    </location>
</feature>
<organism evidence="10">
    <name type="scientific">Ixodes ricinus</name>
    <name type="common">Common tick</name>
    <name type="synonym">Acarus ricinus</name>
    <dbReference type="NCBI Taxonomy" id="34613"/>
    <lineage>
        <taxon>Eukaryota</taxon>
        <taxon>Metazoa</taxon>
        <taxon>Ecdysozoa</taxon>
        <taxon>Arthropoda</taxon>
        <taxon>Chelicerata</taxon>
        <taxon>Arachnida</taxon>
        <taxon>Acari</taxon>
        <taxon>Parasitiformes</taxon>
        <taxon>Ixodida</taxon>
        <taxon>Ixodoidea</taxon>
        <taxon>Ixodidae</taxon>
        <taxon>Ixodinae</taxon>
        <taxon>Ixodes</taxon>
    </lineage>
</organism>
<dbReference type="Gene3D" id="1.20.140.50">
    <property type="entry name" value="alix/aip1 like domains"/>
    <property type="match status" value="1"/>
</dbReference>
<comment type="subcellular location">
    <subcellularLocation>
        <location evidence="2">Cytoplasm</location>
    </subcellularLocation>
    <subcellularLocation>
        <location evidence="1">Endosome</location>
    </subcellularLocation>
</comment>
<dbReference type="GO" id="GO:0043328">
    <property type="term" value="P:protein transport to vacuole involved in ubiquitin-dependent protein catabolic process via the multivesicular body sorting pathway"/>
    <property type="evidence" value="ECO:0007669"/>
    <property type="project" value="TreeGrafter"/>
</dbReference>
<evidence type="ECO:0000259" key="8">
    <source>
        <dbReference type="PROSITE" id="PS50056"/>
    </source>
</evidence>
<feature type="domain" description="Tyrosine specific protein phosphatases" evidence="8">
    <location>
        <begin position="1227"/>
        <end position="1302"/>
    </location>
</feature>
<evidence type="ECO:0000256" key="1">
    <source>
        <dbReference type="ARBA" id="ARBA00004177"/>
    </source>
</evidence>
<dbReference type="InterPro" id="IPR000387">
    <property type="entry name" value="Tyr_Pase_dom"/>
</dbReference>
<dbReference type="InterPro" id="IPR038499">
    <property type="entry name" value="BRO1_sf"/>
</dbReference>
<keyword evidence="5" id="KW-0175">Coiled coil</keyword>
<dbReference type="GO" id="GO:0032456">
    <property type="term" value="P:endocytic recycling"/>
    <property type="evidence" value="ECO:0007669"/>
    <property type="project" value="TreeGrafter"/>
</dbReference>
<dbReference type="SMART" id="SM00194">
    <property type="entry name" value="PTPc"/>
    <property type="match status" value="1"/>
</dbReference>
<dbReference type="SMART" id="SM00404">
    <property type="entry name" value="PTPc_motif"/>
    <property type="match status" value="1"/>
</dbReference>
<evidence type="ECO:0000256" key="5">
    <source>
        <dbReference type="SAM" id="Coils"/>
    </source>
</evidence>
<keyword evidence="4" id="KW-0967">Endosome</keyword>
<feature type="domain" description="Tyrosine-protein phosphatase" evidence="7">
    <location>
        <begin position="1053"/>
        <end position="1311"/>
    </location>
</feature>
<name>A0A131XSM6_IXORI</name>
<sequence length="1400" mass="154096">MESAPHLPMLSCQLKSSPTNTDFGPALKKYIAEHYHEDPDSYTNELKDLEALRLAACNAPRTFTGCSTLKRYYSQLLCLQTRFPMTDEGPACVPFMWTDIYSGMVFNIMDIKYEEASIMYNVGALHSQLGTLQNRDNSEGMKIACTHFQCAAWALQQVRGLYPQPKGSDMSHDLLLFFSTVFLGQAQECILEKSTLDGRKSSITAKVAAQVVEYCKTALLVSGSMSSETGSIQDIVGSKLLKMWRRTLDLKVAYYTSLSCYHMGNQAEETQRMGERQAWYQLAVHRLSEAMAVAKGIEDEQLDETLAFAMDVIGGKHQAAKKENEFVYHDKVPPLDTLPEVKGANLVKGIGFCPTDPEICGADIFARLVPLEAHQASSIYSEHKARLSRTLGGRVESSNEQLDAFLASLDLDRQMLLLAPQGVPQEVMQCCAKLCVCPTATSDLVLAIQELKELFHSVDKELEQVGQLLAAEHAPASGPLAPLSAEYTKYREAHEQAADSHSSLSKSLTAHMSNLKLLSGPLEELEKALPSVALLDVPNNEAVVRELTYLMNKVEEMKQQRHMLHTRLREALQKDDVTKQIVTRNPSEELEALFERELKKHDQDVSLLEQNLVAQYKVLDALTQANARFAETRRAASETLKRRQAMCASLVQSFEAYEDLATKTRKGLDLYRKLEVGIGRLLARLRSTLKPQRPLEPTEGAGRVGSATEGGSVVGPASVAKMAAYRPDIVPPSAAALKSMGVRPAPVGSEQTVPWAPAEPSVWPKQYTPSTAYNMPTYPVSTLTYSFQSSQLPGPEQQMSTYAYGQSVMSPHQNCQQPPLGPTVVPASPAPVYYGLGYGQHPGTASIQAPVSYAQSSPGQPSYQPSYQPPYQSPYQQPVYQPYQPSGDSLAGPMEAMHVTDQSWQCDQQMAWAPQAWQGNWAPPPTDLLATTPETGAQATPLQPQVGLEPKASPKPKTDPEPMAGLQPQPVLQPQVIPETKVDLKPQVVLEHPAGPPPSAAPSPASASSDTRPPERPQTKEALSLDKLAIEVERFEKCVEGLSKKSLNGPTLLEQKWKEYVDAQDRESRKLSISVARCYPMKNRIPDVMPYDHNRVMLASQRDDYINASLVKGLTTSAVSYIMTQAPLPGTCSDLWAMVWEQQTETMVCLQSPSELKSHSYWPTDKGQQLRYGGITVCLQSVQDRQFYVERMLQVVNNDVKGSRGVVHLQFADWPQSGTPTNIPHLLSFIEVVHGFHKAQRNEARPVVLHCLGGVGRSGVFCLLSAAMREVAAGGGLPDLLGTAIKLAQTRKFCLQDKEQLKLCHDALLYHAQQFLAKRGIPTGRGSFGTPGLACHPPQDFVPASAAPKKPEEDRAVCPVTSLLDPASFTLEPVAQQKRKVTREDFREASLVKPDPFSAP</sequence>
<dbReference type="GO" id="GO:0045022">
    <property type="term" value="P:early endosome to late endosome transport"/>
    <property type="evidence" value="ECO:0007669"/>
    <property type="project" value="TreeGrafter"/>
</dbReference>
<dbReference type="SUPFAM" id="SSF52799">
    <property type="entry name" value="(Phosphotyrosine protein) phosphatases II"/>
    <property type="match status" value="1"/>
</dbReference>
<accession>A0A131XSM6</accession>
<evidence type="ECO:0000259" key="7">
    <source>
        <dbReference type="PROSITE" id="PS50055"/>
    </source>
</evidence>
<evidence type="ECO:0000256" key="3">
    <source>
        <dbReference type="ARBA" id="ARBA00022490"/>
    </source>
</evidence>
<dbReference type="Pfam" id="PF00102">
    <property type="entry name" value="Y_phosphatase"/>
    <property type="match status" value="1"/>
</dbReference>
<feature type="region of interest" description="Disordered" evidence="6">
    <location>
        <begin position="690"/>
        <end position="711"/>
    </location>
</feature>